<dbReference type="PROSITE" id="PS01183">
    <property type="entry name" value="UBIE_1"/>
    <property type="match status" value="1"/>
</dbReference>
<sequence length="227" mass="25720">MAVCELCGRRLLDGLRATLRPAVWNSRSPPSSLTDRFPVRKFSNSCLFLTKISPQEEMIHQVFEQVADTYDLMNDIMSVGIHRLWKDQFVRTLAPFSITKILDVAGGTGDIAFRLVRSMDETSRRTKKTEAASTTDKPEVEKPQDVTVLDLSESMLEVGKKHALSLNIESQPAENTAAAQVDRKLGEKMADYGTEHHDTLVSRYRDTFGGEKGSLHSYLRWRYVRKL</sequence>
<dbReference type="PANTHER" id="PTHR43591:SF24">
    <property type="entry name" value="2-METHOXY-6-POLYPRENYL-1,4-BENZOQUINOL METHYLASE, MITOCHONDRIAL"/>
    <property type="match status" value="1"/>
</dbReference>
<evidence type="ECO:0000256" key="2">
    <source>
        <dbReference type="ARBA" id="ARBA00022679"/>
    </source>
</evidence>
<evidence type="ECO:0008006" key="7">
    <source>
        <dbReference type="Google" id="ProtNLM"/>
    </source>
</evidence>
<comment type="caution">
    <text evidence="5">The sequence shown here is derived from an EMBL/GenBank/DDBJ whole genome shotgun (WGS) entry which is preliminary data.</text>
</comment>
<dbReference type="GO" id="GO:0032259">
    <property type="term" value="P:methylation"/>
    <property type="evidence" value="ECO:0007669"/>
    <property type="project" value="UniProtKB-KW"/>
</dbReference>
<dbReference type="InterPro" id="IPR004033">
    <property type="entry name" value="UbiE/COQ5_MeTrFase"/>
</dbReference>
<evidence type="ECO:0000313" key="6">
    <source>
        <dbReference type="Proteomes" id="UP000186922"/>
    </source>
</evidence>
<name>A0A1D1VQF9_RAMVA</name>
<evidence type="ECO:0000256" key="1">
    <source>
        <dbReference type="ARBA" id="ARBA00022603"/>
    </source>
</evidence>
<proteinExistence type="predicted"/>
<dbReference type="SUPFAM" id="SSF53335">
    <property type="entry name" value="S-adenosyl-L-methionine-dependent methyltransferases"/>
    <property type="match status" value="1"/>
</dbReference>
<dbReference type="InterPro" id="IPR023576">
    <property type="entry name" value="UbiE/COQ5_MeTrFase_CS"/>
</dbReference>
<dbReference type="PANTHER" id="PTHR43591">
    <property type="entry name" value="METHYLTRANSFERASE"/>
    <property type="match status" value="1"/>
</dbReference>
<keyword evidence="2" id="KW-0808">Transferase</keyword>
<evidence type="ECO:0000256" key="3">
    <source>
        <dbReference type="ARBA" id="ARBA00022691"/>
    </source>
</evidence>
<dbReference type="GO" id="GO:0008425">
    <property type="term" value="F:2-methoxy-6-polyprenyl-1,4-benzoquinol methyltransferase activity"/>
    <property type="evidence" value="ECO:0007669"/>
    <property type="project" value="TreeGrafter"/>
</dbReference>
<keyword evidence="1" id="KW-0489">Methyltransferase</keyword>
<comment type="subunit">
    <text evidence="4">Component of a multi-subunit COQ enzyme complex, composed of at least COQ3, COQ4, COQ5, COQ6, COQ7 and COQ9. Interacts with PYURF; the interaction is direct, stabilizes COQ5 protein and associates PYURF with COQ enzyme complex.</text>
</comment>
<dbReference type="Pfam" id="PF01209">
    <property type="entry name" value="Ubie_methyltran"/>
    <property type="match status" value="1"/>
</dbReference>
<dbReference type="PROSITE" id="PS51608">
    <property type="entry name" value="SAM_MT_UBIE"/>
    <property type="match status" value="1"/>
</dbReference>
<dbReference type="AlphaFoldDB" id="A0A1D1VQF9"/>
<dbReference type="InterPro" id="IPR029063">
    <property type="entry name" value="SAM-dependent_MTases_sf"/>
</dbReference>
<evidence type="ECO:0000256" key="4">
    <source>
        <dbReference type="ARBA" id="ARBA00046387"/>
    </source>
</evidence>
<protein>
    <recommendedName>
        <fullName evidence="7">Methyltransferase domain-containing protein</fullName>
    </recommendedName>
</protein>
<gene>
    <name evidence="5" type="primary">RvY_14170-1</name>
    <name evidence="5" type="synonym">RvY_14170.1</name>
    <name evidence="5" type="ORF">RvY_14170</name>
</gene>
<keyword evidence="3" id="KW-0949">S-adenosyl-L-methionine</keyword>
<organism evidence="5 6">
    <name type="scientific">Ramazzottius varieornatus</name>
    <name type="common">Water bear</name>
    <name type="synonym">Tardigrade</name>
    <dbReference type="NCBI Taxonomy" id="947166"/>
    <lineage>
        <taxon>Eukaryota</taxon>
        <taxon>Metazoa</taxon>
        <taxon>Ecdysozoa</taxon>
        <taxon>Tardigrada</taxon>
        <taxon>Eutardigrada</taxon>
        <taxon>Parachela</taxon>
        <taxon>Hypsibioidea</taxon>
        <taxon>Ramazzottiidae</taxon>
        <taxon>Ramazzottius</taxon>
    </lineage>
</organism>
<reference evidence="5 6" key="1">
    <citation type="journal article" date="2016" name="Nat. Commun.">
        <title>Extremotolerant tardigrade genome and improved radiotolerance of human cultured cells by tardigrade-unique protein.</title>
        <authorList>
            <person name="Hashimoto T."/>
            <person name="Horikawa D.D."/>
            <person name="Saito Y."/>
            <person name="Kuwahara H."/>
            <person name="Kozuka-Hata H."/>
            <person name="Shin-I T."/>
            <person name="Minakuchi Y."/>
            <person name="Ohishi K."/>
            <person name="Motoyama A."/>
            <person name="Aizu T."/>
            <person name="Enomoto A."/>
            <person name="Kondo K."/>
            <person name="Tanaka S."/>
            <person name="Hara Y."/>
            <person name="Koshikawa S."/>
            <person name="Sagara H."/>
            <person name="Miura T."/>
            <person name="Yokobori S."/>
            <person name="Miyagawa K."/>
            <person name="Suzuki Y."/>
            <person name="Kubo T."/>
            <person name="Oyama M."/>
            <person name="Kohara Y."/>
            <person name="Fujiyama A."/>
            <person name="Arakawa K."/>
            <person name="Katayama T."/>
            <person name="Toyoda A."/>
            <person name="Kunieda T."/>
        </authorList>
    </citation>
    <scope>NUCLEOTIDE SEQUENCE [LARGE SCALE GENOMIC DNA]</scope>
    <source>
        <strain evidence="5 6">YOKOZUNA-1</strain>
    </source>
</reference>
<dbReference type="OrthoDB" id="6329284at2759"/>
<dbReference type="EMBL" id="BDGG01000010">
    <property type="protein sequence ID" value="GAV03790.1"/>
    <property type="molecule type" value="Genomic_DNA"/>
</dbReference>
<dbReference type="Gene3D" id="3.40.50.150">
    <property type="entry name" value="Vaccinia Virus protein VP39"/>
    <property type="match status" value="1"/>
</dbReference>
<evidence type="ECO:0000313" key="5">
    <source>
        <dbReference type="EMBL" id="GAV03790.1"/>
    </source>
</evidence>
<dbReference type="Proteomes" id="UP000186922">
    <property type="component" value="Unassembled WGS sequence"/>
</dbReference>
<keyword evidence="6" id="KW-1185">Reference proteome</keyword>
<accession>A0A1D1VQF9</accession>
<dbReference type="STRING" id="947166.A0A1D1VQF9"/>